<evidence type="ECO:0000256" key="2">
    <source>
        <dbReference type="ARBA" id="ARBA00022741"/>
    </source>
</evidence>
<dbReference type="Gene3D" id="1.25.40.10">
    <property type="entry name" value="Tetratricopeptide repeat domain"/>
    <property type="match status" value="2"/>
</dbReference>
<dbReference type="SUPFAM" id="SSF56112">
    <property type="entry name" value="Protein kinase-like (PK-like)"/>
    <property type="match status" value="1"/>
</dbReference>
<keyword evidence="2 5" id="KW-0547">Nucleotide-binding</keyword>
<dbReference type="InterPro" id="IPR011009">
    <property type="entry name" value="Kinase-like_dom_sf"/>
</dbReference>
<dbReference type="InterPro" id="IPR017441">
    <property type="entry name" value="Protein_kinase_ATP_BS"/>
</dbReference>
<dbReference type="InterPro" id="IPR008271">
    <property type="entry name" value="Ser/Thr_kinase_AS"/>
</dbReference>
<dbReference type="Gene3D" id="3.30.200.20">
    <property type="entry name" value="Phosphorylase Kinase, domain 1"/>
    <property type="match status" value="1"/>
</dbReference>
<dbReference type="Pfam" id="PF13174">
    <property type="entry name" value="TPR_6"/>
    <property type="match status" value="1"/>
</dbReference>
<protein>
    <submittedName>
        <fullName evidence="7">Protein kinase</fullName>
    </submittedName>
</protein>
<dbReference type="InterPro" id="IPR000719">
    <property type="entry name" value="Prot_kinase_dom"/>
</dbReference>
<reference evidence="7 8" key="1">
    <citation type="submission" date="2021-12" db="EMBL/GenBank/DDBJ databases">
        <title>Discovery of the Pendulisporaceae a myxobacterial family with distinct sporulation behavior and unique specialized metabolism.</title>
        <authorList>
            <person name="Garcia R."/>
            <person name="Popoff A."/>
            <person name="Bader C.D."/>
            <person name="Loehr J."/>
            <person name="Walesch S."/>
            <person name="Walt C."/>
            <person name="Boldt J."/>
            <person name="Bunk B."/>
            <person name="Haeckl F.J.F.P.J."/>
            <person name="Gunesch A.P."/>
            <person name="Birkelbach J."/>
            <person name="Nuebel U."/>
            <person name="Pietschmann T."/>
            <person name="Bach T."/>
            <person name="Mueller R."/>
        </authorList>
    </citation>
    <scope>NUCLEOTIDE SEQUENCE [LARGE SCALE GENOMIC DNA]</scope>
    <source>
        <strain evidence="7 8">MSr12523</strain>
    </source>
</reference>
<dbReference type="PANTHER" id="PTHR43289:SF34">
    <property type="entry name" value="SERINE_THREONINE-PROTEIN KINASE YBDM-RELATED"/>
    <property type="match status" value="1"/>
</dbReference>
<dbReference type="RefSeq" id="WP_394844151.1">
    <property type="nucleotide sequence ID" value="NZ_CP089982.1"/>
</dbReference>
<evidence type="ECO:0000313" key="7">
    <source>
        <dbReference type="EMBL" id="WXA93551.1"/>
    </source>
</evidence>
<proteinExistence type="predicted"/>
<dbReference type="InterPro" id="IPR011990">
    <property type="entry name" value="TPR-like_helical_dom_sf"/>
</dbReference>
<dbReference type="CDD" id="cd14014">
    <property type="entry name" value="STKc_PknB_like"/>
    <property type="match status" value="1"/>
</dbReference>
<evidence type="ECO:0000256" key="1">
    <source>
        <dbReference type="ARBA" id="ARBA00022679"/>
    </source>
</evidence>
<evidence type="ECO:0000256" key="5">
    <source>
        <dbReference type="PROSITE-ProRule" id="PRU10141"/>
    </source>
</evidence>
<dbReference type="Gene3D" id="1.10.510.10">
    <property type="entry name" value="Transferase(Phosphotransferase) domain 1"/>
    <property type="match status" value="1"/>
</dbReference>
<dbReference type="EMBL" id="CP089982">
    <property type="protein sequence ID" value="WXA93551.1"/>
    <property type="molecule type" value="Genomic_DNA"/>
</dbReference>
<evidence type="ECO:0000259" key="6">
    <source>
        <dbReference type="PROSITE" id="PS50011"/>
    </source>
</evidence>
<dbReference type="PROSITE" id="PS00108">
    <property type="entry name" value="PROTEIN_KINASE_ST"/>
    <property type="match status" value="1"/>
</dbReference>
<gene>
    <name evidence="7" type="ORF">LZC95_44755</name>
</gene>
<dbReference type="PROSITE" id="PS00107">
    <property type="entry name" value="PROTEIN_KINASE_ATP"/>
    <property type="match status" value="1"/>
</dbReference>
<keyword evidence="4 5" id="KW-0067">ATP-binding</keyword>
<feature type="binding site" evidence="5">
    <location>
        <position position="53"/>
    </location>
    <ligand>
        <name>ATP</name>
        <dbReference type="ChEBI" id="CHEBI:30616"/>
    </ligand>
</feature>
<keyword evidence="1" id="KW-0808">Transferase</keyword>
<sequence>MSSFSSDSLTYRALQRIGTSLCGRYRISHLLGIGGTAAVFAGVHRNGHAVAIKVLHDKLSSDPEMDRLFRREALLANKIQHAGVVPVMDDDVTDDGSTFLVMPLLVGETVRARARRNGNRLPPEEVAVIGHSLLDILQAAHAAKIVHRDIKPENIFITREGELRMLDFGIARFFETTDASITRSGRTVGTPAFMAPEQALGRIREIDGRTDLWALGATLFTLLCGRFVHEGDSANEILVLAATTKARSIFEYAADAPVGLCKVIDRALAFDRTDRWADAATMKQALIEACEAAFGRAPSMLPPLSPKLGSTDEICDAATEPPARLALDISRRSARSPVVRSNRETPPKGSRAMWLWLGIGAVALALVGGVFEIVRQHNPDSSNSAGNEPATPLATHLAASRNAWMNANIERAKSEAMEALRIDESSAKAHIAMIGTSSFWPTTDDRSHFSAAQETRRLLTPDERDYLEAIAPAMSLPPNFSLAASRLEAIHRRRPQAIEVTIALGQNLVRTKQFEKAFALLKPLADLPDAEGIVLALFALAQAMHDDVEMARETYRRCLAKFPASSVCAWDLAELELLEGNCAAAESVAQQNLDTHPTSSAYHQLANALAALGNSTNEIRNVLERELSLQNEANRNLNRLQLEFDIALYEGRLRDALDLDMQIERIVTGVHSSNNADFQASYFATSMELKAELGMISSAQESFARYRETRHTIPYSSYGGDQENFVNSRAAGLGLIPWSDWKQMRDLNVAKQSDRAALADWNQRVWLDSFVVPARDIESAKEALDALPKYLPILHRTDRWPAYDAAIGNVFRLTGRPAEATRHFERALSSCLRFDYPMDYIRALLRFGDMLASTGNQERACSSYTKLLERWPVSSGSRSSVIAERRKKDVCSK</sequence>
<dbReference type="SMART" id="SM00220">
    <property type="entry name" value="S_TKc"/>
    <property type="match status" value="1"/>
</dbReference>
<evidence type="ECO:0000256" key="3">
    <source>
        <dbReference type="ARBA" id="ARBA00022777"/>
    </source>
</evidence>
<dbReference type="SUPFAM" id="SSF48452">
    <property type="entry name" value="TPR-like"/>
    <property type="match status" value="2"/>
</dbReference>
<dbReference type="Pfam" id="PF00069">
    <property type="entry name" value="Pkinase"/>
    <property type="match status" value="1"/>
</dbReference>
<dbReference type="PROSITE" id="PS50011">
    <property type="entry name" value="PROTEIN_KINASE_DOM"/>
    <property type="match status" value="1"/>
</dbReference>
<keyword evidence="3 7" id="KW-0418">Kinase</keyword>
<dbReference type="Proteomes" id="UP001379533">
    <property type="component" value="Chromosome"/>
</dbReference>
<evidence type="ECO:0000313" key="8">
    <source>
        <dbReference type="Proteomes" id="UP001379533"/>
    </source>
</evidence>
<dbReference type="PANTHER" id="PTHR43289">
    <property type="entry name" value="MITOGEN-ACTIVATED PROTEIN KINASE KINASE KINASE 20-RELATED"/>
    <property type="match status" value="1"/>
</dbReference>
<keyword evidence="8" id="KW-1185">Reference proteome</keyword>
<name>A0ABZ2K4B8_9BACT</name>
<dbReference type="InterPro" id="IPR019734">
    <property type="entry name" value="TPR_rpt"/>
</dbReference>
<dbReference type="GO" id="GO:0016301">
    <property type="term" value="F:kinase activity"/>
    <property type="evidence" value="ECO:0007669"/>
    <property type="project" value="UniProtKB-KW"/>
</dbReference>
<feature type="domain" description="Protein kinase" evidence="6">
    <location>
        <begin position="25"/>
        <end position="287"/>
    </location>
</feature>
<accession>A0ABZ2K4B8</accession>
<evidence type="ECO:0000256" key="4">
    <source>
        <dbReference type="ARBA" id="ARBA00022840"/>
    </source>
</evidence>
<organism evidence="7 8">
    <name type="scientific">Pendulispora brunnea</name>
    <dbReference type="NCBI Taxonomy" id="2905690"/>
    <lineage>
        <taxon>Bacteria</taxon>
        <taxon>Pseudomonadati</taxon>
        <taxon>Myxococcota</taxon>
        <taxon>Myxococcia</taxon>
        <taxon>Myxococcales</taxon>
        <taxon>Sorangiineae</taxon>
        <taxon>Pendulisporaceae</taxon>
        <taxon>Pendulispora</taxon>
    </lineage>
</organism>